<comment type="subcellular location">
    <subcellularLocation>
        <location evidence="1">Bacterial flagellum basal body</location>
    </subcellularLocation>
    <subcellularLocation>
        <location evidence="2">Cell membrane</location>
        <topology evidence="2">Peripheral membrane protein</topology>
        <orientation evidence="2">Cytoplasmic side</orientation>
    </subcellularLocation>
</comment>
<accession>A0A6P1T4V5</accession>
<sequence length="366" mass="40313">MNLETDGTGLPQVADSGDSAQQWEAAKTNLSRNSVDMSPLHKAAIILTAIGPEMAGDFLKDLNETTLTRMAMAISQLDRIPEEELDAVIAEFLLSIGTDEEILGGINTARTLLSQVLDDNAVEKIMFDVEGGDSRAAWKKLNECTPAQLAGFIGAEHPQTAAVVLSELRPDKAARVIERLDSEFAQLSIFRLSRVPALDTDVAEMVERVITRDFLSAIQSTKRSRKPSDVIAGLLNNLTSDTREKFLSQLEEHNGALAAEVVRTMFTFADIRHRVEARDVATLPKEIDEPLLLQALKFAQQTKNTSAEFILENISKRLSERLGEELEAMPEVSQRDGESAQQDVVRQIQEMAKVGKITLIEEETGD</sequence>
<dbReference type="InterPro" id="IPR032779">
    <property type="entry name" value="FliG_M"/>
</dbReference>
<dbReference type="InterPro" id="IPR028263">
    <property type="entry name" value="FliG_N"/>
</dbReference>
<keyword evidence="7" id="KW-0283">Flagellar rotation</keyword>
<reference evidence="15 16" key="1">
    <citation type="submission" date="2019-12" db="EMBL/GenBank/DDBJ databases">
        <title>Complete genome sequence of Algicella marina strain 9Alg 56(T) isolated from the red alga Tichocarpus crinitus.</title>
        <authorList>
            <person name="Kim S.-G."/>
            <person name="Nedashkovskaya O.I."/>
        </authorList>
    </citation>
    <scope>NUCLEOTIDE SEQUENCE [LARGE SCALE GENOMIC DNA]</scope>
    <source>
        <strain evidence="15 16">9Alg 56</strain>
    </source>
</reference>
<keyword evidence="5" id="KW-1003">Cell membrane</keyword>
<evidence type="ECO:0000256" key="11">
    <source>
        <dbReference type="SAM" id="MobiDB-lite"/>
    </source>
</evidence>
<dbReference type="KEGG" id="amaq:GO499_17255"/>
<dbReference type="SUPFAM" id="SSF48029">
    <property type="entry name" value="FliG"/>
    <property type="match status" value="2"/>
</dbReference>
<feature type="domain" description="Flagellar motor switch protein FliG C-terminal" evidence="12">
    <location>
        <begin position="249"/>
        <end position="359"/>
    </location>
</feature>
<evidence type="ECO:0000256" key="5">
    <source>
        <dbReference type="ARBA" id="ARBA00022475"/>
    </source>
</evidence>
<protein>
    <recommendedName>
        <fullName evidence="4">Flagellar motor switch protein FliG</fullName>
    </recommendedName>
</protein>
<dbReference type="Pfam" id="PF14842">
    <property type="entry name" value="FliG_N"/>
    <property type="match status" value="1"/>
</dbReference>
<comment type="similarity">
    <text evidence="3">Belongs to the FliG family.</text>
</comment>
<evidence type="ECO:0000256" key="4">
    <source>
        <dbReference type="ARBA" id="ARBA00021870"/>
    </source>
</evidence>
<dbReference type="InterPro" id="IPR000090">
    <property type="entry name" value="Flg_Motor_Flig"/>
</dbReference>
<dbReference type="AlphaFoldDB" id="A0A6P1T4V5"/>
<feature type="region of interest" description="Disordered" evidence="11">
    <location>
        <begin position="1"/>
        <end position="20"/>
    </location>
</feature>
<organism evidence="15 16">
    <name type="scientific">Algicella marina</name>
    <dbReference type="NCBI Taxonomy" id="2683284"/>
    <lineage>
        <taxon>Bacteria</taxon>
        <taxon>Pseudomonadati</taxon>
        <taxon>Pseudomonadota</taxon>
        <taxon>Alphaproteobacteria</taxon>
        <taxon>Rhodobacterales</taxon>
        <taxon>Paracoccaceae</taxon>
        <taxon>Algicella</taxon>
    </lineage>
</organism>
<evidence type="ECO:0000259" key="14">
    <source>
        <dbReference type="Pfam" id="PF14842"/>
    </source>
</evidence>
<evidence type="ECO:0000259" key="12">
    <source>
        <dbReference type="Pfam" id="PF01706"/>
    </source>
</evidence>
<proteinExistence type="inferred from homology"/>
<keyword evidence="8" id="KW-0472">Membrane</keyword>
<evidence type="ECO:0000256" key="10">
    <source>
        <dbReference type="ARBA" id="ARBA00025598"/>
    </source>
</evidence>
<dbReference type="PRINTS" id="PR00954">
    <property type="entry name" value="FLGMOTORFLIG"/>
</dbReference>
<evidence type="ECO:0000259" key="13">
    <source>
        <dbReference type="Pfam" id="PF14841"/>
    </source>
</evidence>
<dbReference type="Pfam" id="PF14841">
    <property type="entry name" value="FliG_M"/>
    <property type="match status" value="1"/>
</dbReference>
<evidence type="ECO:0000313" key="15">
    <source>
        <dbReference type="EMBL" id="QHQ36801.1"/>
    </source>
</evidence>
<dbReference type="RefSeq" id="WP_161863344.1">
    <property type="nucleotide sequence ID" value="NZ_CP046620.1"/>
</dbReference>
<dbReference type="Gene3D" id="1.10.220.30">
    <property type="match status" value="3"/>
</dbReference>
<dbReference type="InterPro" id="IPR023087">
    <property type="entry name" value="Flg_Motor_Flig_C"/>
</dbReference>
<dbReference type="GO" id="GO:0003774">
    <property type="term" value="F:cytoskeletal motor activity"/>
    <property type="evidence" value="ECO:0007669"/>
    <property type="project" value="InterPro"/>
</dbReference>
<keyword evidence="16" id="KW-1185">Reference proteome</keyword>
<evidence type="ECO:0000256" key="2">
    <source>
        <dbReference type="ARBA" id="ARBA00004413"/>
    </source>
</evidence>
<dbReference type="GO" id="GO:0006935">
    <property type="term" value="P:chemotaxis"/>
    <property type="evidence" value="ECO:0007669"/>
    <property type="project" value="UniProtKB-KW"/>
</dbReference>
<dbReference type="GO" id="GO:0009425">
    <property type="term" value="C:bacterial-type flagellum basal body"/>
    <property type="evidence" value="ECO:0007669"/>
    <property type="project" value="UniProtKB-SubCell"/>
</dbReference>
<feature type="domain" description="Flagellar motor switch protein FliG middle" evidence="13">
    <location>
        <begin position="146"/>
        <end position="218"/>
    </location>
</feature>
<dbReference type="GO" id="GO:0071973">
    <property type="term" value="P:bacterial-type flagellum-dependent cell motility"/>
    <property type="evidence" value="ECO:0007669"/>
    <property type="project" value="InterPro"/>
</dbReference>
<evidence type="ECO:0000256" key="8">
    <source>
        <dbReference type="ARBA" id="ARBA00023136"/>
    </source>
</evidence>
<evidence type="ECO:0000256" key="3">
    <source>
        <dbReference type="ARBA" id="ARBA00010299"/>
    </source>
</evidence>
<dbReference type="PANTHER" id="PTHR30534">
    <property type="entry name" value="FLAGELLAR MOTOR SWITCH PROTEIN FLIG"/>
    <property type="match status" value="1"/>
</dbReference>
<evidence type="ECO:0000313" key="16">
    <source>
        <dbReference type="Proteomes" id="UP000464495"/>
    </source>
</evidence>
<name>A0A6P1T4V5_9RHOB</name>
<evidence type="ECO:0000256" key="9">
    <source>
        <dbReference type="ARBA" id="ARBA00023143"/>
    </source>
</evidence>
<comment type="function">
    <text evidence="10">FliG is one of three proteins (FliG, FliN, FliM) that forms the rotor-mounted switch complex (C ring), located at the base of the basal body. This complex interacts with the CheY and CheZ chemotaxis proteins, in addition to contacting components of the motor that determine the direction of flagellar rotation.</text>
</comment>
<dbReference type="Proteomes" id="UP000464495">
    <property type="component" value="Chromosome"/>
</dbReference>
<dbReference type="EMBL" id="CP046620">
    <property type="protein sequence ID" value="QHQ36801.1"/>
    <property type="molecule type" value="Genomic_DNA"/>
</dbReference>
<evidence type="ECO:0000256" key="1">
    <source>
        <dbReference type="ARBA" id="ARBA00004117"/>
    </source>
</evidence>
<dbReference type="Pfam" id="PF01706">
    <property type="entry name" value="FliG_C"/>
    <property type="match status" value="1"/>
</dbReference>
<evidence type="ECO:0000256" key="7">
    <source>
        <dbReference type="ARBA" id="ARBA00022779"/>
    </source>
</evidence>
<dbReference type="GO" id="GO:0005886">
    <property type="term" value="C:plasma membrane"/>
    <property type="evidence" value="ECO:0007669"/>
    <property type="project" value="UniProtKB-SubCell"/>
</dbReference>
<gene>
    <name evidence="15" type="ORF">GO499_17255</name>
</gene>
<evidence type="ECO:0000256" key="6">
    <source>
        <dbReference type="ARBA" id="ARBA00022500"/>
    </source>
</evidence>
<feature type="domain" description="Flagellar motor switch protein FliG N-terminal" evidence="14">
    <location>
        <begin position="37"/>
        <end position="138"/>
    </location>
</feature>
<dbReference type="InterPro" id="IPR011002">
    <property type="entry name" value="FliG_a-hlx"/>
</dbReference>
<keyword evidence="9" id="KW-0975">Bacterial flagellum</keyword>
<dbReference type="PANTHER" id="PTHR30534:SF0">
    <property type="entry name" value="FLAGELLAR MOTOR SWITCH PROTEIN FLIG"/>
    <property type="match status" value="1"/>
</dbReference>
<keyword evidence="6" id="KW-0145">Chemotaxis</keyword>